<comment type="caution">
    <text evidence="2">The sequence shown here is derived from an EMBL/GenBank/DDBJ whole genome shotgun (WGS) entry which is preliminary data.</text>
</comment>
<keyword evidence="3" id="KW-1185">Reference proteome</keyword>
<evidence type="ECO:0000313" key="3">
    <source>
        <dbReference type="Proteomes" id="UP001055153"/>
    </source>
</evidence>
<proteinExistence type="predicted"/>
<sequence length="85" mass="9671">MPDLDAETRHLARAESAIAAGERRIAEQIDRIAHLRRCDLSVTAAEQLLDTLRQTLRGWQETREEIRRTIARIEEAARAGPARRA</sequence>
<reference evidence="2" key="1">
    <citation type="journal article" date="2021" name="Front. Microbiol.">
        <title>Comprehensive Comparative Genomics and Phenotyping of Methylobacterium Species.</title>
        <authorList>
            <person name="Alessa O."/>
            <person name="Ogura Y."/>
            <person name="Fujitani Y."/>
            <person name="Takami H."/>
            <person name="Hayashi T."/>
            <person name="Sahin N."/>
            <person name="Tani A."/>
        </authorList>
    </citation>
    <scope>NUCLEOTIDE SEQUENCE</scope>
    <source>
        <strain evidence="2">DSM 17168</strain>
    </source>
</reference>
<protein>
    <submittedName>
        <fullName evidence="2">Uncharacterized protein</fullName>
    </submittedName>
</protein>
<name>A0ABQ4SIU0_9HYPH</name>
<reference evidence="2" key="2">
    <citation type="submission" date="2021-08" db="EMBL/GenBank/DDBJ databases">
        <authorList>
            <person name="Tani A."/>
            <person name="Ola A."/>
            <person name="Ogura Y."/>
            <person name="Katsura K."/>
            <person name="Hayashi T."/>
        </authorList>
    </citation>
    <scope>NUCLEOTIDE SEQUENCE</scope>
    <source>
        <strain evidence="2">DSM 17168</strain>
    </source>
</reference>
<accession>A0ABQ4SIU0</accession>
<dbReference type="RefSeq" id="WP_238236706.1">
    <property type="nucleotide sequence ID" value="NZ_BPQQ01000041.1"/>
</dbReference>
<organism evidence="2 3">
    <name type="scientific">Methylobacterium isbiliense</name>
    <dbReference type="NCBI Taxonomy" id="315478"/>
    <lineage>
        <taxon>Bacteria</taxon>
        <taxon>Pseudomonadati</taxon>
        <taxon>Pseudomonadota</taxon>
        <taxon>Alphaproteobacteria</taxon>
        <taxon>Hyphomicrobiales</taxon>
        <taxon>Methylobacteriaceae</taxon>
        <taxon>Methylobacterium</taxon>
    </lineage>
</organism>
<evidence type="ECO:0000313" key="2">
    <source>
        <dbReference type="EMBL" id="GJE01668.1"/>
    </source>
</evidence>
<gene>
    <name evidence="2" type="ORF">GMJLKIPL_3602</name>
</gene>
<dbReference type="EMBL" id="BPQQ01000041">
    <property type="protein sequence ID" value="GJE01668.1"/>
    <property type="molecule type" value="Genomic_DNA"/>
</dbReference>
<feature type="coiled-coil region" evidence="1">
    <location>
        <begin position="11"/>
        <end position="76"/>
    </location>
</feature>
<evidence type="ECO:0000256" key="1">
    <source>
        <dbReference type="SAM" id="Coils"/>
    </source>
</evidence>
<keyword evidence="1" id="KW-0175">Coiled coil</keyword>
<dbReference type="Proteomes" id="UP001055153">
    <property type="component" value="Unassembled WGS sequence"/>
</dbReference>